<dbReference type="SUPFAM" id="SSF51430">
    <property type="entry name" value="NAD(P)-linked oxidoreductase"/>
    <property type="match status" value="1"/>
</dbReference>
<proteinExistence type="predicted"/>
<dbReference type="InterPro" id="IPR020471">
    <property type="entry name" value="AKR"/>
</dbReference>
<dbReference type="Pfam" id="PF00248">
    <property type="entry name" value="Aldo_ket_red"/>
    <property type="match status" value="1"/>
</dbReference>
<gene>
    <name evidence="3" type="primary">yhdN_9</name>
    <name evidence="3" type="ORF">GALL_124250</name>
</gene>
<dbReference type="EMBL" id="MLJW01000050">
    <property type="protein sequence ID" value="OIR05374.1"/>
    <property type="molecule type" value="Genomic_DNA"/>
</dbReference>
<dbReference type="PRINTS" id="PR00069">
    <property type="entry name" value="ALDKETRDTASE"/>
</dbReference>
<dbReference type="EC" id="1.1.1.-" evidence="3"/>
<protein>
    <submittedName>
        <fullName evidence="3">General stress protein 69</fullName>
        <ecNumber evidence="3">1.1.1.-</ecNumber>
    </submittedName>
</protein>
<reference evidence="3" key="1">
    <citation type="submission" date="2016-10" db="EMBL/GenBank/DDBJ databases">
        <title>Sequence of Gallionella enrichment culture.</title>
        <authorList>
            <person name="Poehlein A."/>
            <person name="Muehling M."/>
            <person name="Daniel R."/>
        </authorList>
    </citation>
    <scope>NUCLEOTIDE SEQUENCE</scope>
</reference>
<evidence type="ECO:0000259" key="2">
    <source>
        <dbReference type="Pfam" id="PF00248"/>
    </source>
</evidence>
<keyword evidence="1 3" id="KW-0560">Oxidoreductase</keyword>
<dbReference type="PANTHER" id="PTHR43625">
    <property type="entry name" value="AFLATOXIN B1 ALDEHYDE REDUCTASE"/>
    <property type="match status" value="1"/>
</dbReference>
<sequence length="339" mass="37731">MHYFYTNIRNMQKKNLGSQGLTASALGLGCMGMSEFYGHRNDHESINVLHHAIQLGVTFWDTADMYGPFLNEELVGKALKGRREKITLATKFGILRDPSNPQVRGVSGKPAYVQSACEASLKRLDVDVIDLYYLHRQDPATPIEETVGAMSKLINQGKIRGIGLSEVSAATLRKAHAVHPISALQTEYSLWTRDPEDEILQTCKELGIAFVAYSPLGRGFLTGQIKKFEDFAADDWRRFAPRFQGENFEKNLHLVLKIEELAKKKNCSTSQLALAWVIAQGDFIFPIPGTKHIKYLEENVGSLNVHLSADDLKEINAIAPKGAAAGLRYQEAVMTLINQ</sequence>
<evidence type="ECO:0000256" key="1">
    <source>
        <dbReference type="ARBA" id="ARBA00023002"/>
    </source>
</evidence>
<comment type="caution">
    <text evidence="3">The sequence shown here is derived from an EMBL/GenBank/DDBJ whole genome shotgun (WGS) entry which is preliminary data.</text>
</comment>
<dbReference type="InterPro" id="IPR036812">
    <property type="entry name" value="NAD(P)_OxRdtase_dom_sf"/>
</dbReference>
<dbReference type="GO" id="GO:0005737">
    <property type="term" value="C:cytoplasm"/>
    <property type="evidence" value="ECO:0007669"/>
    <property type="project" value="TreeGrafter"/>
</dbReference>
<feature type="domain" description="NADP-dependent oxidoreductase" evidence="2">
    <location>
        <begin position="26"/>
        <end position="318"/>
    </location>
</feature>
<dbReference type="CDD" id="cd19076">
    <property type="entry name" value="AKR_AKR13A_13D"/>
    <property type="match status" value="1"/>
</dbReference>
<dbReference type="AlphaFoldDB" id="A0A1J5SZF8"/>
<evidence type="ECO:0000313" key="3">
    <source>
        <dbReference type="EMBL" id="OIR05374.1"/>
    </source>
</evidence>
<dbReference type="GO" id="GO:0016491">
    <property type="term" value="F:oxidoreductase activity"/>
    <property type="evidence" value="ECO:0007669"/>
    <property type="project" value="UniProtKB-KW"/>
</dbReference>
<dbReference type="InterPro" id="IPR050791">
    <property type="entry name" value="Aldo-Keto_reductase"/>
</dbReference>
<accession>A0A1J5SZF8</accession>
<dbReference type="InterPro" id="IPR023210">
    <property type="entry name" value="NADP_OxRdtase_dom"/>
</dbReference>
<name>A0A1J5SZF8_9ZZZZ</name>
<dbReference type="Gene3D" id="3.20.20.100">
    <property type="entry name" value="NADP-dependent oxidoreductase domain"/>
    <property type="match status" value="1"/>
</dbReference>
<organism evidence="3">
    <name type="scientific">mine drainage metagenome</name>
    <dbReference type="NCBI Taxonomy" id="410659"/>
    <lineage>
        <taxon>unclassified sequences</taxon>
        <taxon>metagenomes</taxon>
        <taxon>ecological metagenomes</taxon>
    </lineage>
</organism>
<dbReference type="PANTHER" id="PTHR43625:SF40">
    <property type="entry name" value="ALDO-KETO REDUCTASE YAKC [NADP(+)]"/>
    <property type="match status" value="1"/>
</dbReference>